<dbReference type="Proteomes" id="UP000595140">
    <property type="component" value="Unassembled WGS sequence"/>
</dbReference>
<name>A0A484KHU8_9ASTE</name>
<feature type="region of interest" description="Disordered" evidence="1">
    <location>
        <begin position="1"/>
        <end position="35"/>
    </location>
</feature>
<protein>
    <submittedName>
        <fullName evidence="2">Uncharacterized protein</fullName>
    </submittedName>
</protein>
<keyword evidence="3" id="KW-1185">Reference proteome</keyword>
<dbReference type="AlphaFoldDB" id="A0A484KHU8"/>
<organism evidence="2 3">
    <name type="scientific">Cuscuta campestris</name>
    <dbReference type="NCBI Taxonomy" id="132261"/>
    <lineage>
        <taxon>Eukaryota</taxon>
        <taxon>Viridiplantae</taxon>
        <taxon>Streptophyta</taxon>
        <taxon>Embryophyta</taxon>
        <taxon>Tracheophyta</taxon>
        <taxon>Spermatophyta</taxon>
        <taxon>Magnoliopsida</taxon>
        <taxon>eudicotyledons</taxon>
        <taxon>Gunneridae</taxon>
        <taxon>Pentapetalae</taxon>
        <taxon>asterids</taxon>
        <taxon>lamiids</taxon>
        <taxon>Solanales</taxon>
        <taxon>Convolvulaceae</taxon>
        <taxon>Cuscuteae</taxon>
        <taxon>Cuscuta</taxon>
        <taxon>Cuscuta subgen. Grammica</taxon>
        <taxon>Cuscuta sect. Cleistogrammica</taxon>
    </lineage>
</organism>
<sequence>MCSPASRRAPPPPSLGSRRSRRVVKKNKKKQKNKNLVHAVLSFSAANHCEGRLLGRRRTAGTTTVRECRVQLQEDTSE</sequence>
<accession>A0A484KHU8</accession>
<evidence type="ECO:0000313" key="2">
    <source>
        <dbReference type="EMBL" id="VFQ65531.1"/>
    </source>
</evidence>
<evidence type="ECO:0000256" key="1">
    <source>
        <dbReference type="SAM" id="MobiDB-lite"/>
    </source>
</evidence>
<dbReference type="EMBL" id="OOIL02000462">
    <property type="protein sequence ID" value="VFQ65531.1"/>
    <property type="molecule type" value="Genomic_DNA"/>
</dbReference>
<gene>
    <name evidence="2" type="ORF">CCAM_LOCUS7307</name>
</gene>
<evidence type="ECO:0000313" key="3">
    <source>
        <dbReference type="Proteomes" id="UP000595140"/>
    </source>
</evidence>
<reference evidence="2 3" key="1">
    <citation type="submission" date="2018-04" db="EMBL/GenBank/DDBJ databases">
        <authorList>
            <person name="Vogel A."/>
        </authorList>
    </citation>
    <scope>NUCLEOTIDE SEQUENCE [LARGE SCALE GENOMIC DNA]</scope>
</reference>
<proteinExistence type="predicted"/>
<feature type="compositionally biased region" description="Basic residues" evidence="1">
    <location>
        <begin position="18"/>
        <end position="35"/>
    </location>
</feature>